<dbReference type="InterPro" id="IPR006665">
    <property type="entry name" value="OmpA-like"/>
</dbReference>
<protein>
    <recommendedName>
        <fullName evidence="7">OmpA-like domain-containing protein</fullName>
    </recommendedName>
</protein>
<keyword evidence="2 4" id="KW-0472">Membrane</keyword>
<evidence type="ECO:0000313" key="9">
    <source>
        <dbReference type="Proteomes" id="UP001057498"/>
    </source>
</evidence>
<dbReference type="Gene3D" id="3.30.1330.60">
    <property type="entry name" value="OmpA-like domain"/>
    <property type="match status" value="1"/>
</dbReference>
<evidence type="ECO:0000256" key="4">
    <source>
        <dbReference type="PROSITE-ProRule" id="PRU00473"/>
    </source>
</evidence>
<feature type="signal peptide" evidence="6">
    <location>
        <begin position="1"/>
        <end position="22"/>
    </location>
</feature>
<organism evidence="8 9">
    <name type="scientific">Sphaerotilus microaerophilus</name>
    <dbReference type="NCBI Taxonomy" id="2914710"/>
    <lineage>
        <taxon>Bacteria</taxon>
        <taxon>Pseudomonadati</taxon>
        <taxon>Pseudomonadota</taxon>
        <taxon>Betaproteobacteria</taxon>
        <taxon>Burkholderiales</taxon>
        <taxon>Sphaerotilaceae</taxon>
        <taxon>Sphaerotilus</taxon>
    </lineage>
</organism>
<dbReference type="CDD" id="cd07185">
    <property type="entry name" value="OmpA_C-like"/>
    <property type="match status" value="1"/>
</dbReference>
<keyword evidence="9" id="KW-1185">Reference proteome</keyword>
<evidence type="ECO:0000256" key="6">
    <source>
        <dbReference type="SAM" id="SignalP"/>
    </source>
</evidence>
<dbReference type="SUPFAM" id="SSF103088">
    <property type="entry name" value="OmpA-like"/>
    <property type="match status" value="1"/>
</dbReference>
<dbReference type="Pfam" id="PF00691">
    <property type="entry name" value="OmpA"/>
    <property type="match status" value="1"/>
</dbReference>
<dbReference type="PRINTS" id="PR01021">
    <property type="entry name" value="OMPADOMAIN"/>
</dbReference>
<evidence type="ECO:0000259" key="7">
    <source>
        <dbReference type="PROSITE" id="PS51123"/>
    </source>
</evidence>
<feature type="domain" description="OmpA-like" evidence="7">
    <location>
        <begin position="163"/>
        <end position="280"/>
    </location>
</feature>
<dbReference type="PROSITE" id="PS51123">
    <property type="entry name" value="OMPA_2"/>
    <property type="match status" value="1"/>
</dbReference>
<gene>
    <name evidence="8" type="ORF">CATMQ487_12740</name>
</gene>
<dbReference type="Proteomes" id="UP001057498">
    <property type="component" value="Chromosome"/>
</dbReference>
<dbReference type="InterPro" id="IPR006664">
    <property type="entry name" value="OMP_bac"/>
</dbReference>
<evidence type="ECO:0000256" key="1">
    <source>
        <dbReference type="ARBA" id="ARBA00004442"/>
    </source>
</evidence>
<reference evidence="8" key="1">
    <citation type="submission" date="2022-04" db="EMBL/GenBank/DDBJ databases">
        <title>Whole genome sequence of Sphaerotilus sp. FB-5.</title>
        <authorList>
            <person name="Takeda M."/>
            <person name="Narihara S."/>
            <person name="Akimoto M."/>
            <person name="Akimoto R."/>
            <person name="Nishiyashiki S."/>
            <person name="Murakami T."/>
        </authorList>
    </citation>
    <scope>NUCLEOTIDE SEQUENCE</scope>
    <source>
        <strain evidence="8">FB-5</strain>
    </source>
</reference>
<accession>A0ABN6PH23</accession>
<evidence type="ECO:0000256" key="5">
    <source>
        <dbReference type="SAM" id="MobiDB-lite"/>
    </source>
</evidence>
<keyword evidence="3" id="KW-0998">Cell outer membrane</keyword>
<evidence type="ECO:0000256" key="2">
    <source>
        <dbReference type="ARBA" id="ARBA00023136"/>
    </source>
</evidence>
<feature type="region of interest" description="Disordered" evidence="5">
    <location>
        <begin position="108"/>
        <end position="137"/>
    </location>
</feature>
<dbReference type="InterPro" id="IPR050330">
    <property type="entry name" value="Bact_OuterMem_StrucFunc"/>
</dbReference>
<dbReference type="PANTHER" id="PTHR30329:SF21">
    <property type="entry name" value="LIPOPROTEIN YIAD-RELATED"/>
    <property type="match status" value="1"/>
</dbReference>
<keyword evidence="6" id="KW-0732">Signal</keyword>
<dbReference type="RefSeq" id="WP_251972437.1">
    <property type="nucleotide sequence ID" value="NZ_AP025730.1"/>
</dbReference>
<feature type="chain" id="PRO_5046652390" description="OmpA-like domain-containing protein" evidence="6">
    <location>
        <begin position="23"/>
        <end position="281"/>
    </location>
</feature>
<evidence type="ECO:0000313" key="8">
    <source>
        <dbReference type="EMBL" id="BDI04304.1"/>
    </source>
</evidence>
<comment type="subcellular location">
    <subcellularLocation>
        <location evidence="1">Cell outer membrane</location>
    </subcellularLocation>
</comment>
<dbReference type="EMBL" id="AP025730">
    <property type="protein sequence ID" value="BDI04304.1"/>
    <property type="molecule type" value="Genomic_DNA"/>
</dbReference>
<name>A0ABN6PH23_9BURK</name>
<proteinExistence type="predicted"/>
<dbReference type="InterPro" id="IPR036737">
    <property type="entry name" value="OmpA-like_sf"/>
</dbReference>
<dbReference type="PANTHER" id="PTHR30329">
    <property type="entry name" value="STATOR ELEMENT OF FLAGELLAR MOTOR COMPLEX"/>
    <property type="match status" value="1"/>
</dbReference>
<sequence>MWRRVPCALWAALGALALAALAWSALGRGDAAAQTVRKHAQADAGQILQAAGFPWARLEIDDEVGRIVGDAPSLAQRAAAFTAAGTLLMPMMGSPGVFARLEDRQTSSLPGLPELPAAGDAPPVPSRPGEAGAEATKAGNAASAASAVTAASAATAAAADCQRAMARLLQAQQMRFKLASAELAPGSAPLLKRLSEQALRCPQAGIVVQGHTDAQGDAGANLALSRRRADAVVAALVKDGVPAARLKAEGLGESRLLDATDTPAAHERNRRIEFHLAPSTR</sequence>
<evidence type="ECO:0000256" key="3">
    <source>
        <dbReference type="ARBA" id="ARBA00023237"/>
    </source>
</evidence>